<keyword evidence="3" id="KW-1185">Reference proteome</keyword>
<dbReference type="Pfam" id="PF20246">
    <property type="entry name" value="DUF6601"/>
    <property type="match status" value="1"/>
</dbReference>
<evidence type="ECO:0000313" key="3">
    <source>
        <dbReference type="Proteomes" id="UP000054321"/>
    </source>
</evidence>
<dbReference type="OrthoDB" id="5086500at2759"/>
<accession>A0A0C3HJ93</accession>
<keyword evidence="1" id="KW-0472">Membrane</keyword>
<keyword evidence="1" id="KW-0812">Transmembrane</keyword>
<feature type="transmembrane region" description="Helical" evidence="1">
    <location>
        <begin position="180"/>
        <end position="203"/>
    </location>
</feature>
<gene>
    <name evidence="2" type="ORF">OIDMADRAFT_41511</name>
</gene>
<evidence type="ECO:0000313" key="2">
    <source>
        <dbReference type="EMBL" id="KIN02427.1"/>
    </source>
</evidence>
<protein>
    <submittedName>
        <fullName evidence="2">Uncharacterized protein</fullName>
    </submittedName>
</protein>
<dbReference type="AlphaFoldDB" id="A0A0C3HJ93"/>
<dbReference type="STRING" id="913774.A0A0C3HJ93"/>
<dbReference type="Proteomes" id="UP000054321">
    <property type="component" value="Unassembled WGS sequence"/>
</dbReference>
<dbReference type="PANTHER" id="PTHR34414">
    <property type="entry name" value="HET DOMAIN-CONTAINING PROTEIN-RELATED"/>
    <property type="match status" value="1"/>
</dbReference>
<proteinExistence type="predicted"/>
<reference evidence="2 3" key="1">
    <citation type="submission" date="2014-04" db="EMBL/GenBank/DDBJ databases">
        <authorList>
            <consortium name="DOE Joint Genome Institute"/>
            <person name="Kuo A."/>
            <person name="Martino E."/>
            <person name="Perotto S."/>
            <person name="Kohler A."/>
            <person name="Nagy L.G."/>
            <person name="Floudas D."/>
            <person name="Copeland A."/>
            <person name="Barry K.W."/>
            <person name="Cichocki N."/>
            <person name="Veneault-Fourrey C."/>
            <person name="LaButti K."/>
            <person name="Lindquist E.A."/>
            <person name="Lipzen A."/>
            <person name="Lundell T."/>
            <person name="Morin E."/>
            <person name="Murat C."/>
            <person name="Sun H."/>
            <person name="Tunlid A."/>
            <person name="Henrissat B."/>
            <person name="Grigoriev I.V."/>
            <person name="Hibbett D.S."/>
            <person name="Martin F."/>
            <person name="Nordberg H.P."/>
            <person name="Cantor M.N."/>
            <person name="Hua S.X."/>
        </authorList>
    </citation>
    <scope>NUCLEOTIDE SEQUENCE [LARGE SCALE GENOMIC DNA]</scope>
    <source>
        <strain evidence="2 3">Zn</strain>
    </source>
</reference>
<reference evidence="3" key="2">
    <citation type="submission" date="2015-01" db="EMBL/GenBank/DDBJ databases">
        <title>Evolutionary Origins and Diversification of the Mycorrhizal Mutualists.</title>
        <authorList>
            <consortium name="DOE Joint Genome Institute"/>
            <consortium name="Mycorrhizal Genomics Consortium"/>
            <person name="Kohler A."/>
            <person name="Kuo A."/>
            <person name="Nagy L.G."/>
            <person name="Floudas D."/>
            <person name="Copeland A."/>
            <person name="Barry K.W."/>
            <person name="Cichocki N."/>
            <person name="Veneault-Fourrey C."/>
            <person name="LaButti K."/>
            <person name="Lindquist E.A."/>
            <person name="Lipzen A."/>
            <person name="Lundell T."/>
            <person name="Morin E."/>
            <person name="Murat C."/>
            <person name="Riley R."/>
            <person name="Ohm R."/>
            <person name="Sun H."/>
            <person name="Tunlid A."/>
            <person name="Henrissat B."/>
            <person name="Grigoriev I.V."/>
            <person name="Hibbett D.S."/>
            <person name="Martin F."/>
        </authorList>
    </citation>
    <scope>NUCLEOTIDE SEQUENCE [LARGE SCALE GENOMIC DNA]</scope>
    <source>
        <strain evidence="3">Zn</strain>
    </source>
</reference>
<dbReference type="InParanoid" id="A0A0C3HJ93"/>
<dbReference type="PANTHER" id="PTHR34414:SF1">
    <property type="entry name" value="SUBTILISIN-LIKE SERINE PROTEASE"/>
    <property type="match status" value="1"/>
</dbReference>
<name>A0A0C3HJ93_OIDMZ</name>
<dbReference type="EMBL" id="KN832875">
    <property type="protein sequence ID" value="KIN02427.1"/>
    <property type="molecule type" value="Genomic_DNA"/>
</dbReference>
<feature type="transmembrane region" description="Helical" evidence="1">
    <location>
        <begin position="223"/>
        <end position="248"/>
    </location>
</feature>
<dbReference type="HOGENOM" id="CLU_043687_1_1_1"/>
<sequence length="276" mass="31743">MASHLDKLSPHLWLVSKPHYTHISPLHHQAARGRSVIVVENPHLHLVWYYNRIFIKPIPSYMLSRAFWEYIEHEDKEVFRAAAGFMRTYSFLIRFEIDFRKATSTDLGLIPVSNCDELITFEKFATFITPFADLPDSFVSPRYHCGELRLTRLNWLARIFLGKLTFHHIHAQWGSCLNRVLAPFITVFVILSTILNAMQVELAAQGVPYELSSWTEFSATSRWFSVVVLFLSALILLTFIGLMLFMFVHDQCTLFSTTNAGYYSGLSVSFPKAGNI</sequence>
<evidence type="ECO:0000256" key="1">
    <source>
        <dbReference type="SAM" id="Phobius"/>
    </source>
</evidence>
<dbReference type="InterPro" id="IPR046536">
    <property type="entry name" value="DUF6601"/>
</dbReference>
<keyword evidence="1" id="KW-1133">Transmembrane helix</keyword>
<organism evidence="2 3">
    <name type="scientific">Oidiodendron maius (strain Zn)</name>
    <dbReference type="NCBI Taxonomy" id="913774"/>
    <lineage>
        <taxon>Eukaryota</taxon>
        <taxon>Fungi</taxon>
        <taxon>Dikarya</taxon>
        <taxon>Ascomycota</taxon>
        <taxon>Pezizomycotina</taxon>
        <taxon>Leotiomycetes</taxon>
        <taxon>Leotiomycetes incertae sedis</taxon>
        <taxon>Myxotrichaceae</taxon>
        <taxon>Oidiodendron</taxon>
    </lineage>
</organism>